<dbReference type="EMBL" id="BRVS01000005">
    <property type="protein sequence ID" value="GLB66771.1"/>
    <property type="molecule type" value="Genomic_DNA"/>
</dbReference>
<evidence type="ECO:0000313" key="2">
    <source>
        <dbReference type="EMBL" id="GLB66771.1"/>
    </source>
</evidence>
<gene>
    <name evidence="2" type="ORF">AHIS1636_12100</name>
</gene>
<proteinExistence type="predicted"/>
<sequence>MAVLGKKPASARVLNESPEPEKPALHSPPTSAAPAFLLNGTGRPAPKGGPAGSRSGVYRTRWVCGFAAAGS</sequence>
<evidence type="ECO:0000313" key="3">
    <source>
        <dbReference type="Proteomes" id="UP001209654"/>
    </source>
</evidence>
<organism evidence="2 3">
    <name type="scientific">Arthrobacter mangrovi</name>
    <dbReference type="NCBI Taxonomy" id="2966350"/>
    <lineage>
        <taxon>Bacteria</taxon>
        <taxon>Bacillati</taxon>
        <taxon>Actinomycetota</taxon>
        <taxon>Actinomycetes</taxon>
        <taxon>Micrococcales</taxon>
        <taxon>Micrococcaceae</taxon>
        <taxon>Arthrobacter</taxon>
    </lineage>
</organism>
<feature type="region of interest" description="Disordered" evidence="1">
    <location>
        <begin position="1"/>
        <end position="56"/>
    </location>
</feature>
<comment type="caution">
    <text evidence="2">The sequence shown here is derived from an EMBL/GenBank/DDBJ whole genome shotgun (WGS) entry which is preliminary data.</text>
</comment>
<evidence type="ECO:0000256" key="1">
    <source>
        <dbReference type="SAM" id="MobiDB-lite"/>
    </source>
</evidence>
<dbReference type="Proteomes" id="UP001209654">
    <property type="component" value="Unassembled WGS sequence"/>
</dbReference>
<protein>
    <submittedName>
        <fullName evidence="2">Uncharacterized protein</fullName>
    </submittedName>
</protein>
<reference evidence="2 3" key="1">
    <citation type="journal article" date="2023" name="Int. J. Syst. Evol. Microbiol.">
        <title>Arthrobacter mangrovi sp. nov., an actinobacterium isolated from the rhizosphere of a mangrove.</title>
        <authorList>
            <person name="Hamada M."/>
            <person name="Saitou S."/>
            <person name="Enomoto N."/>
            <person name="Nanri K."/>
            <person name="Hidaka K."/>
            <person name="Miura T."/>
            <person name="Tamura T."/>
        </authorList>
    </citation>
    <scope>NUCLEOTIDE SEQUENCE [LARGE SCALE GENOMIC DNA]</scope>
    <source>
        <strain evidence="2 3">NBRC 112813</strain>
    </source>
</reference>
<keyword evidence="3" id="KW-1185">Reference proteome</keyword>
<accession>A0ABQ5MS12</accession>
<name>A0ABQ5MS12_9MICC</name>